<proteinExistence type="predicted"/>
<dbReference type="EMBL" id="VKAD01000001">
    <property type="protein sequence ID" value="TXR54664.1"/>
    <property type="molecule type" value="Genomic_DNA"/>
</dbReference>
<dbReference type="RefSeq" id="WP_147714063.1">
    <property type="nucleotide sequence ID" value="NZ_VKAD01000001.1"/>
</dbReference>
<organism evidence="1 2">
    <name type="scientific">Reinekea thalattae</name>
    <dbReference type="NCBI Taxonomy" id="2593301"/>
    <lineage>
        <taxon>Bacteria</taxon>
        <taxon>Pseudomonadati</taxon>
        <taxon>Pseudomonadota</taxon>
        <taxon>Gammaproteobacteria</taxon>
        <taxon>Oceanospirillales</taxon>
        <taxon>Saccharospirillaceae</taxon>
        <taxon>Reinekea</taxon>
    </lineage>
</organism>
<reference evidence="1 2" key="1">
    <citation type="submission" date="2019-07" db="EMBL/GenBank/DDBJ databases">
        <title>Reinekea sp. strain SSH23 genome sequencing and assembly.</title>
        <authorList>
            <person name="Kim I."/>
        </authorList>
    </citation>
    <scope>NUCLEOTIDE SEQUENCE [LARGE SCALE GENOMIC DNA]</scope>
    <source>
        <strain evidence="1 2">SSH23</strain>
    </source>
</reference>
<evidence type="ECO:0000313" key="2">
    <source>
        <dbReference type="Proteomes" id="UP000321764"/>
    </source>
</evidence>
<protein>
    <submittedName>
        <fullName evidence="1">Uncharacterized protein</fullName>
    </submittedName>
</protein>
<accession>A0A5C8ZB46</accession>
<dbReference type="OrthoDB" id="5750169at2"/>
<dbReference type="PROSITE" id="PS51257">
    <property type="entry name" value="PROKAR_LIPOPROTEIN"/>
    <property type="match status" value="1"/>
</dbReference>
<dbReference type="AlphaFoldDB" id="A0A5C8ZB46"/>
<gene>
    <name evidence="1" type="ORF">FME95_09040</name>
</gene>
<evidence type="ECO:0000313" key="1">
    <source>
        <dbReference type="EMBL" id="TXR54664.1"/>
    </source>
</evidence>
<sequence>MQPYMQKLRNWSLPAVLASAVFLSSCGEEDAGSLGKIRQQAPADTIFYVESSSEDAVSFYDPSTLSQLEMALATYNSLGIIDIETLEALRPLIINFADITAEGTEVVKVAYGLADDMASAVYFDGLYPVFQIAVTDGGELLKAAVVEIDSTLDSEPEVETVAGQEVMLWSLTYSYEIDAELKLAFVVNDDLATFAVIQDNLSDERKAEVLGMTAPSKSLASEKTLTDLNKQYDFEQTSGYINLVEIGNIVFNNESSTVGQDIETLLAENGNSINDLKVLLPGQCLAEIEQIVSSVPRLVFGATSVETSENSYDVDLKFVLELEKAELISSLTALNGHIPSFVKNASDNDDAIAAFSVGFDGKALTEALRVATSFDPAAYYDCELLQDMENPFQDAGLNQMLSVPTFDGIQGIGAVLYDLEFDEDTFDINVDALVSLAVKDADAMLSAAKLLLPIPSLYELEDGKTIDLELPLPLPIDLKASVNGDYIGVFTGEKAADAFATESSKSTNSEGIVALYADYAKVAKLAQSSLGLELIADSSSCADAYLMSASNDNLSGDIYYKDRFTKDGYESTYSMTLTSNSDTAAQPFNPVGLYKVHTQDYDCEWSLFGNEELTETDGFYDYYQESTDQCSYNRYDYEWSFDGMRLSFNETQGLVRSSCDEDWSIDEDYGESDLASYSCIVSSYSDQGFECIIFNDDGSKDIYRYILQ</sequence>
<keyword evidence="2" id="KW-1185">Reference proteome</keyword>
<dbReference type="Proteomes" id="UP000321764">
    <property type="component" value="Unassembled WGS sequence"/>
</dbReference>
<name>A0A5C8ZB46_9GAMM</name>
<comment type="caution">
    <text evidence="1">The sequence shown here is derived from an EMBL/GenBank/DDBJ whole genome shotgun (WGS) entry which is preliminary data.</text>
</comment>